<dbReference type="InterPro" id="IPR055346">
    <property type="entry name" value="Fe-S_cluster_assembly_SufBD"/>
</dbReference>
<reference evidence="4 5" key="1">
    <citation type="submission" date="2024-09" db="EMBL/GenBank/DDBJ databases">
        <authorList>
            <person name="Sun Q."/>
            <person name="Mori K."/>
        </authorList>
    </citation>
    <scope>NUCLEOTIDE SEQUENCE [LARGE SCALE GENOMIC DNA]</scope>
    <source>
        <strain evidence="4 5">KCTC 52403</strain>
    </source>
</reference>
<dbReference type="Pfam" id="PF01458">
    <property type="entry name" value="SUFBD_core"/>
    <property type="match status" value="1"/>
</dbReference>
<proteinExistence type="inferred from homology"/>
<dbReference type="InterPro" id="IPR011542">
    <property type="entry name" value="SUF_FeS_clus_asmbl_SufD"/>
</dbReference>
<feature type="domain" description="SUF system FeS cluster assembly SufBD N-terminal" evidence="3">
    <location>
        <begin position="17"/>
        <end position="153"/>
    </location>
</feature>
<dbReference type="SUPFAM" id="SSF101960">
    <property type="entry name" value="Stabilizer of iron transporter SufD"/>
    <property type="match status" value="1"/>
</dbReference>
<name>A0ABV6SYA8_9GAMM</name>
<dbReference type="PANTHER" id="PTHR43575:SF1">
    <property type="entry name" value="PROTEIN ABCI7, CHLOROPLASTIC"/>
    <property type="match status" value="1"/>
</dbReference>
<dbReference type="RefSeq" id="WP_189496981.1">
    <property type="nucleotide sequence ID" value="NZ_BMZT01000006.1"/>
</dbReference>
<comment type="similarity">
    <text evidence="1">Belongs to the iron-sulfur cluster assembly SufBD family.</text>
</comment>
<dbReference type="InterPro" id="IPR045595">
    <property type="entry name" value="SufBD_N"/>
</dbReference>
<keyword evidence="5" id="KW-1185">Reference proteome</keyword>
<dbReference type="PANTHER" id="PTHR43575">
    <property type="entry name" value="PROTEIN ABCI7, CHLOROPLASTIC"/>
    <property type="match status" value="1"/>
</dbReference>
<dbReference type="InterPro" id="IPR000825">
    <property type="entry name" value="SUF_FeS_clus_asmbl_SufBD_core"/>
</dbReference>
<dbReference type="NCBIfam" id="TIGR01981">
    <property type="entry name" value="sufD"/>
    <property type="match status" value="1"/>
</dbReference>
<evidence type="ECO:0000313" key="5">
    <source>
        <dbReference type="Proteomes" id="UP001589898"/>
    </source>
</evidence>
<dbReference type="Pfam" id="PF19295">
    <property type="entry name" value="SufBD_N"/>
    <property type="match status" value="1"/>
</dbReference>
<gene>
    <name evidence="4" type="primary">sufD</name>
    <name evidence="4" type="ORF">ACFFFU_08785</name>
</gene>
<comment type="caution">
    <text evidence="4">The sequence shown here is derived from an EMBL/GenBank/DDBJ whole genome shotgun (WGS) entry which is preliminary data.</text>
</comment>
<dbReference type="EMBL" id="JBHLTF010000030">
    <property type="protein sequence ID" value="MFC0717840.1"/>
    <property type="molecule type" value="Genomic_DNA"/>
</dbReference>
<evidence type="ECO:0000259" key="2">
    <source>
        <dbReference type="Pfam" id="PF01458"/>
    </source>
</evidence>
<evidence type="ECO:0000256" key="1">
    <source>
        <dbReference type="ARBA" id="ARBA00043967"/>
    </source>
</evidence>
<protein>
    <submittedName>
        <fullName evidence="4">Fe-S cluster assembly protein SufD</fullName>
    </submittedName>
</protein>
<dbReference type="Proteomes" id="UP001589898">
    <property type="component" value="Unassembled WGS sequence"/>
</dbReference>
<dbReference type="InterPro" id="IPR037284">
    <property type="entry name" value="SUF_FeS_clus_asmbl_SufBD_sf"/>
</dbReference>
<evidence type="ECO:0000313" key="4">
    <source>
        <dbReference type="EMBL" id="MFC0717840.1"/>
    </source>
</evidence>
<feature type="domain" description="SUF system FeS cluster assembly SufBD core" evidence="2">
    <location>
        <begin position="165"/>
        <end position="391"/>
    </location>
</feature>
<organism evidence="4 5">
    <name type="scientific">Luteimonas padinae</name>
    <dbReference type="NCBI Taxonomy" id="1714359"/>
    <lineage>
        <taxon>Bacteria</taxon>
        <taxon>Pseudomonadati</taxon>
        <taxon>Pseudomonadota</taxon>
        <taxon>Gammaproteobacteria</taxon>
        <taxon>Lysobacterales</taxon>
        <taxon>Lysobacteraceae</taxon>
        <taxon>Luteimonas</taxon>
    </lineage>
</organism>
<sequence>MATLLDSLAAGFSGGGARRAAMEAALRDGLPHARSEAWKYTSLRQLERRGFSPVPLAHAGVDPALLAGIPAPRLVFVNGRHDAALSDLSGLPEGARLLTMAQALADPDPRESNVLARSYERADEVFARLNAALADDGAVLRIAEGVAVEAPVHLVFIGLPAEGDLAWHSRHLVELRRGASATVIEHHVAGGEHAHLGNTVAHVHLAANATLRHARVQDESDRATLFTHTDAVLARESSYRRLDLELGGALSRHELNVRLEGERAELVANGVLLASGRRHLDTRLGIVHIARDTRCELGWRGMAAGRGRAVFHGGIEIREGADGTDARLSNKNLLLSDTAEIDTQPVLVIHADEVTAAHGATVGQLDDNAMFYLRSRGLPEDEARALLTAAFVREPLVSVVGTPAMREMLEEWLDRAIAGQVLA</sequence>
<evidence type="ECO:0000259" key="3">
    <source>
        <dbReference type="Pfam" id="PF19295"/>
    </source>
</evidence>
<accession>A0ABV6SYA8</accession>